<dbReference type="OrthoDB" id="1797983at2"/>
<accession>A0A172ZF12</accession>
<evidence type="ECO:0000313" key="2">
    <source>
        <dbReference type="EMBL" id="ANF96225.1"/>
    </source>
</evidence>
<proteinExistence type="predicted"/>
<gene>
    <name evidence="2" type="ORF">AR543_09585</name>
</gene>
<dbReference type="Proteomes" id="UP000078148">
    <property type="component" value="Chromosome"/>
</dbReference>
<organism evidence="2 3">
    <name type="scientific">Paenibacillus bovis</name>
    <dbReference type="NCBI Taxonomy" id="1616788"/>
    <lineage>
        <taxon>Bacteria</taxon>
        <taxon>Bacillati</taxon>
        <taxon>Bacillota</taxon>
        <taxon>Bacilli</taxon>
        <taxon>Bacillales</taxon>
        <taxon>Paenibacillaceae</taxon>
        <taxon>Paenibacillus</taxon>
    </lineage>
</organism>
<dbReference type="RefSeq" id="WP_060533890.1">
    <property type="nucleotide sequence ID" value="NZ_CP013023.1"/>
</dbReference>
<sequence length="182" mass="20284">MKKRRIPILAGFLIIVVIGMMLVSRLWMSPAPIPFEPDSQTLPIRVPLDRNTRTPPASTIMAGDTVIPWVQSSYCWSRGCADYIGGTQMMDGKVPAVVPAGPRIQANYNYEPAPAILVLHQLDNEKNQSNYNDLVSIPLQDGTFTAPTVPGTYYYLLEAHWREKNTQYSDGDTSAVFAIEIR</sequence>
<keyword evidence="1" id="KW-0472">Membrane</keyword>
<keyword evidence="1" id="KW-1133">Transmembrane helix</keyword>
<reference evidence="2 3" key="2">
    <citation type="journal article" date="2016" name="Int. J. Syst. Evol. Microbiol.">
        <title>Paenibacillus bovis sp. nov., isolated from raw yak (Bos grunniens) milk.</title>
        <authorList>
            <person name="Gao C."/>
            <person name="Han J."/>
            <person name="Liu Z."/>
            <person name="Xu X."/>
            <person name="Hang F."/>
            <person name="Wu Z."/>
        </authorList>
    </citation>
    <scope>NUCLEOTIDE SEQUENCE [LARGE SCALE GENOMIC DNA]</scope>
    <source>
        <strain evidence="2 3">BD3526</strain>
    </source>
</reference>
<dbReference type="EMBL" id="CP013023">
    <property type="protein sequence ID" value="ANF96225.1"/>
    <property type="molecule type" value="Genomic_DNA"/>
</dbReference>
<reference evidence="3" key="1">
    <citation type="submission" date="2015-10" db="EMBL/GenBank/DDBJ databases">
        <title>Genome of Paenibacillus bovis sp. nov.</title>
        <authorList>
            <person name="Wu Z."/>
            <person name="Gao C."/>
            <person name="Liu Z."/>
            <person name="Zheng H."/>
        </authorList>
    </citation>
    <scope>NUCLEOTIDE SEQUENCE [LARGE SCALE GENOMIC DNA]</scope>
    <source>
        <strain evidence="3">BD3526</strain>
    </source>
</reference>
<feature type="transmembrane region" description="Helical" evidence="1">
    <location>
        <begin position="7"/>
        <end position="28"/>
    </location>
</feature>
<evidence type="ECO:0000313" key="3">
    <source>
        <dbReference type="Proteomes" id="UP000078148"/>
    </source>
</evidence>
<name>A0A172ZF12_9BACL</name>
<keyword evidence="3" id="KW-1185">Reference proteome</keyword>
<dbReference type="KEGG" id="pbv:AR543_09585"/>
<evidence type="ECO:0000256" key="1">
    <source>
        <dbReference type="SAM" id="Phobius"/>
    </source>
</evidence>
<keyword evidence="1" id="KW-0812">Transmembrane</keyword>
<protein>
    <submittedName>
        <fullName evidence="2">Uncharacterized protein</fullName>
    </submittedName>
</protein>
<dbReference type="AlphaFoldDB" id="A0A172ZF12"/>